<dbReference type="GO" id="GO:0005829">
    <property type="term" value="C:cytosol"/>
    <property type="evidence" value="ECO:0007669"/>
    <property type="project" value="TreeGrafter"/>
</dbReference>
<keyword evidence="5" id="KW-1185">Reference proteome</keyword>
<protein>
    <submittedName>
        <fullName evidence="4">Threalose-6-phosphate phosphatase</fullName>
    </submittedName>
</protein>
<dbReference type="SUPFAM" id="SSF53756">
    <property type="entry name" value="UDP-Glycosyltransferase/glycogen phosphorylase"/>
    <property type="match status" value="1"/>
</dbReference>
<dbReference type="InterPro" id="IPR036412">
    <property type="entry name" value="HAD-like_sf"/>
</dbReference>
<dbReference type="InterPro" id="IPR023214">
    <property type="entry name" value="HAD_sf"/>
</dbReference>
<dbReference type="InterPro" id="IPR006379">
    <property type="entry name" value="HAD-SF_hydro_IIB"/>
</dbReference>
<dbReference type="SUPFAM" id="SSF56784">
    <property type="entry name" value="HAD-like"/>
    <property type="match status" value="1"/>
</dbReference>
<comment type="similarity">
    <text evidence="2">In the C-terminal section; belongs to the trehalose phosphatase family.</text>
</comment>
<name>A0A9P7B429_RHOMI</name>
<reference evidence="4 5" key="1">
    <citation type="submission" date="2020-11" db="EMBL/GenBank/DDBJ databases">
        <title>Kefir isolates.</title>
        <authorList>
            <person name="Marcisauskas S."/>
            <person name="Kim Y."/>
            <person name="Blasche S."/>
        </authorList>
    </citation>
    <scope>NUCLEOTIDE SEQUENCE [LARGE SCALE GENOMIC DNA]</scope>
    <source>
        <strain evidence="4 5">KR</strain>
    </source>
</reference>
<dbReference type="InterPro" id="IPR003337">
    <property type="entry name" value="Trehalose_PPase"/>
</dbReference>
<evidence type="ECO:0000313" key="5">
    <source>
        <dbReference type="Proteomes" id="UP000777482"/>
    </source>
</evidence>
<dbReference type="GO" id="GO:0005946">
    <property type="term" value="C:alpha,alpha-trehalose-phosphate synthase complex (UDP-forming)"/>
    <property type="evidence" value="ECO:0007669"/>
    <property type="project" value="TreeGrafter"/>
</dbReference>
<accession>A0A9P7B429</accession>
<feature type="compositionally biased region" description="Low complexity" evidence="3">
    <location>
        <begin position="1"/>
        <end position="15"/>
    </location>
</feature>
<dbReference type="OrthoDB" id="755951at2759"/>
<dbReference type="FunFam" id="3.30.70.1020:FF:000002">
    <property type="entry name" value="Trehalose-6-phosphate synthase 2"/>
    <property type="match status" value="1"/>
</dbReference>
<dbReference type="Gene3D" id="3.40.50.2000">
    <property type="entry name" value="Glycogen Phosphorylase B"/>
    <property type="match status" value="2"/>
</dbReference>
<dbReference type="Pfam" id="PF02358">
    <property type="entry name" value="Trehalose_PPase"/>
    <property type="match status" value="1"/>
</dbReference>
<dbReference type="CDD" id="cd03788">
    <property type="entry name" value="GT20_TPS"/>
    <property type="match status" value="1"/>
</dbReference>
<organism evidence="4 5">
    <name type="scientific">Rhodotorula mucilaginosa</name>
    <name type="common">Yeast</name>
    <name type="synonym">Rhodotorula rubra</name>
    <dbReference type="NCBI Taxonomy" id="5537"/>
    <lineage>
        <taxon>Eukaryota</taxon>
        <taxon>Fungi</taxon>
        <taxon>Dikarya</taxon>
        <taxon>Basidiomycota</taxon>
        <taxon>Pucciniomycotina</taxon>
        <taxon>Microbotryomycetes</taxon>
        <taxon>Sporidiobolales</taxon>
        <taxon>Sporidiobolaceae</taxon>
        <taxon>Rhodotorula</taxon>
    </lineage>
</organism>
<evidence type="ECO:0000256" key="3">
    <source>
        <dbReference type="SAM" id="MobiDB-lite"/>
    </source>
</evidence>
<feature type="compositionally biased region" description="Low complexity" evidence="3">
    <location>
        <begin position="178"/>
        <end position="192"/>
    </location>
</feature>
<dbReference type="NCBIfam" id="TIGR01484">
    <property type="entry name" value="HAD-SF-IIB"/>
    <property type="match status" value="1"/>
</dbReference>
<gene>
    <name evidence="4" type="primary">TPS2</name>
    <name evidence="4" type="ORF">C6P46_006475</name>
</gene>
<feature type="region of interest" description="Disordered" evidence="3">
    <location>
        <begin position="114"/>
        <end position="216"/>
    </location>
</feature>
<dbReference type="GO" id="GO:0005992">
    <property type="term" value="P:trehalose biosynthetic process"/>
    <property type="evidence" value="ECO:0007669"/>
    <property type="project" value="InterPro"/>
</dbReference>
<proteinExistence type="inferred from homology"/>
<comment type="similarity">
    <text evidence="1">In the N-terminal section; belongs to the glycosyltransferase 20 family.</text>
</comment>
<dbReference type="Gene3D" id="3.40.50.1000">
    <property type="entry name" value="HAD superfamily/HAD-like"/>
    <property type="match status" value="1"/>
</dbReference>
<dbReference type="EMBL" id="PUHQ01000080">
    <property type="protein sequence ID" value="KAG0657506.1"/>
    <property type="molecule type" value="Genomic_DNA"/>
</dbReference>
<dbReference type="Gene3D" id="3.30.70.1020">
    <property type="entry name" value="Trehalose-6-phosphate phosphatase related protein, domain 2"/>
    <property type="match status" value="1"/>
</dbReference>
<dbReference type="Pfam" id="PF00982">
    <property type="entry name" value="Glyco_transf_20"/>
    <property type="match status" value="1"/>
</dbReference>
<evidence type="ECO:0000313" key="4">
    <source>
        <dbReference type="EMBL" id="KAG0657506.1"/>
    </source>
</evidence>
<dbReference type="PANTHER" id="PTHR10788">
    <property type="entry name" value="TREHALOSE-6-PHOSPHATE SYNTHASE"/>
    <property type="match status" value="1"/>
</dbReference>
<dbReference type="GO" id="GO:0004805">
    <property type="term" value="F:trehalose-phosphatase activity"/>
    <property type="evidence" value="ECO:0007669"/>
    <property type="project" value="TreeGrafter"/>
</dbReference>
<dbReference type="PANTHER" id="PTHR10788:SF123">
    <property type="entry name" value="TREHALOSE-PHOSPHATASE"/>
    <property type="match status" value="1"/>
</dbReference>
<dbReference type="AlphaFoldDB" id="A0A9P7B429"/>
<sequence>MTAAAPPSLGALPPHLTRPDGPTRLSSNYGHTVSLLEENLPDAEEWEPSNGSPPMTLDEIEEAIGKWEEDLRSKGREISGRTIVVTHSLPYVCTLHKTASHSTKLDDHILPDAGEESVLGSGATTPLEMGPGDPLLRTRALHSPTSTNLHASKHKMPPLSFPDPAKSLKPSFHPALPPSRAASPAPSPLHAPTELPPDLRHRTHSPDPAAIQQQQQHRWVLHPRRGHSALNAGLRSLKDRPLLVVGRPDDLVKAEGDLLGSNELSDDAKRDLEQGLRKMAGAKEQGIGCVPVWLDDALHTRFYEGMCKEYLWPIFHYLSLPDNISKKTEQAAWEAYYETNLIYAKKVASVYKPGDLIWIHDYHLLLVPEMLREILKDQSPHISLFLHCPFPSSEFFRCLPRREALLDGMLGCNLVCFQAHSYARHFLSSCVRVNGYEARLGGVDVKGRVVHLAHCPIGIDVDNVEHDRTQPGVAPKIEALRRVYAGKKIIVGRDKLDPTKGVLPKLRAFERFLHDYPEWADKVVLMQVTSPSPGDSPALAAKVGELVDQINGTYGSLEFQPVHHYHQTIERDEYFALLTVADLALITSRRDGMNTTAMEYVICQAEAKGPLIVSEFTGVSSVLSKAVKINPWDLGGVARAIDSCLKMPLEEREARHNVLYRAVKSQTASVWAHANILKLLESLQGEQATQNTPLLDEEAVVTKYAAAKRRLLMFDYDGTLTPIVKDPSAATPSEGLLKSLEVLAADPRNIVYIISGRDGAFLEEHLGHIPNLGMSAEHGCFLRAPGQSKWTSLTDELDMDWKKDVTRIFRYYEARTQGAFVEKKVSSVTFHYRNADPVFGLFQAKECQAMLESMQESLPIDVLVGKKNVEVRPAHTNKGEIVRRLLYQHPDAEFCMCAGDDKTDEDMFHSMARIFSNSTPGGGPTLVHPPASFSTFPSLARAVKEEDDEGALPEDLSQPVESHLDPSATFMIAIEALETAGAKMTMANAVLESPTALIALLGRLADISRKA</sequence>
<dbReference type="CDD" id="cd01627">
    <property type="entry name" value="HAD_TPP"/>
    <property type="match status" value="1"/>
</dbReference>
<dbReference type="Proteomes" id="UP000777482">
    <property type="component" value="Unassembled WGS sequence"/>
</dbReference>
<feature type="region of interest" description="Disordered" evidence="3">
    <location>
        <begin position="1"/>
        <end position="31"/>
    </location>
</feature>
<dbReference type="InterPro" id="IPR001830">
    <property type="entry name" value="Glyco_trans_20"/>
</dbReference>
<dbReference type="NCBIfam" id="TIGR00685">
    <property type="entry name" value="T6PP"/>
    <property type="match status" value="1"/>
</dbReference>
<evidence type="ECO:0000256" key="1">
    <source>
        <dbReference type="ARBA" id="ARBA00005409"/>
    </source>
</evidence>
<dbReference type="FunFam" id="3.40.50.2000:FF:000036">
    <property type="entry name" value="Alpha,alpha-trehalose-phosphate synthase subunit Tps2"/>
    <property type="match status" value="1"/>
</dbReference>
<comment type="caution">
    <text evidence="4">The sequence shown here is derived from an EMBL/GenBank/DDBJ whole genome shotgun (WGS) entry which is preliminary data.</text>
</comment>
<evidence type="ECO:0000256" key="2">
    <source>
        <dbReference type="ARBA" id="ARBA00006330"/>
    </source>
</evidence>
<dbReference type="GO" id="GO:0003825">
    <property type="term" value="F:alpha,alpha-trehalose-phosphate synthase (UDP-forming) activity"/>
    <property type="evidence" value="ECO:0007669"/>
    <property type="project" value="TreeGrafter"/>
</dbReference>